<dbReference type="EMBL" id="JAIZAY010000014">
    <property type="protein sequence ID" value="KAJ8029693.1"/>
    <property type="molecule type" value="Genomic_DNA"/>
</dbReference>
<evidence type="ECO:0000256" key="14">
    <source>
        <dbReference type="ARBA" id="ARBA00022824"/>
    </source>
</evidence>
<evidence type="ECO:0000256" key="15">
    <source>
        <dbReference type="ARBA" id="ARBA00022833"/>
    </source>
</evidence>
<evidence type="ECO:0000256" key="31">
    <source>
        <dbReference type="ARBA" id="ARBA00071352"/>
    </source>
</evidence>
<gene>
    <name evidence="37" type="ORF">HOLleu_29152</name>
</gene>
<dbReference type="EC" id="2.3.1.286" evidence="4"/>
<evidence type="ECO:0000256" key="29">
    <source>
        <dbReference type="ARBA" id="ARBA00051286"/>
    </source>
</evidence>
<dbReference type="GO" id="GO:0000781">
    <property type="term" value="C:chromosome, telomeric region"/>
    <property type="evidence" value="ECO:0007669"/>
    <property type="project" value="UniProtKB-SubCell"/>
</dbReference>
<name>A0A9Q1BN89_HOLLE</name>
<evidence type="ECO:0000256" key="10">
    <source>
        <dbReference type="ARBA" id="ARBA00022679"/>
    </source>
</evidence>
<evidence type="ECO:0000256" key="16">
    <source>
        <dbReference type="ARBA" id="ARBA00022843"/>
    </source>
</evidence>
<keyword evidence="23" id="KW-0539">Nucleus</keyword>
<comment type="catalytic activity">
    <reaction evidence="29">
        <text>L-lysyl-[protein] + NAD(+) = N(6)-(ADP-D-ribosyl)-L-lysyl-[protein] + nicotinamide + H(+)</text>
        <dbReference type="Rhea" id="RHEA:58220"/>
        <dbReference type="Rhea" id="RHEA-COMP:9752"/>
        <dbReference type="Rhea" id="RHEA-COMP:15088"/>
        <dbReference type="ChEBI" id="CHEBI:15378"/>
        <dbReference type="ChEBI" id="CHEBI:17154"/>
        <dbReference type="ChEBI" id="CHEBI:29969"/>
        <dbReference type="ChEBI" id="CHEBI:57540"/>
        <dbReference type="ChEBI" id="CHEBI:142515"/>
    </reaction>
    <physiologicalReaction direction="left-to-right" evidence="29">
        <dbReference type="Rhea" id="RHEA:58221"/>
    </physiologicalReaction>
</comment>
<evidence type="ECO:0000256" key="24">
    <source>
        <dbReference type="ARBA" id="ARBA00023315"/>
    </source>
</evidence>
<feature type="binding site" evidence="34">
    <location>
        <position position="166"/>
    </location>
    <ligand>
        <name>Zn(2+)</name>
        <dbReference type="ChEBI" id="CHEBI:29105"/>
    </ligand>
</feature>
<dbReference type="GO" id="GO:0070403">
    <property type="term" value="F:NAD+ binding"/>
    <property type="evidence" value="ECO:0007669"/>
    <property type="project" value="InterPro"/>
</dbReference>
<keyword evidence="24" id="KW-0012">Acyltransferase</keyword>
<comment type="subunit">
    <text evidence="30">Homodimer; binds to nucleosomes and DNA ends as a homodimer. Interacts with RELA; interferes with RELA binding to target DNA. Interacts with SMARCA5; promoting recruitment of SMARCA5/SNF2H to double-strand breaks (DSBs) sites. Interacts with the mTORC2 complex; preventing the ability of SIRT6 to deacetylate FOXO1. Interacts with the CLOCK-BMAL1 complex; recruited by the CLOCK-BMAL1 complex to regulate expression of clock-controlled genes. Interacts with CSNK2A2; preventing CSNK2A2 localization to the nucleus.</text>
</comment>
<feature type="active site" description="Proton acceptor" evidence="34">
    <location>
        <position position="133"/>
    </location>
</feature>
<dbReference type="GO" id="GO:0003714">
    <property type="term" value="F:transcription corepressor activity"/>
    <property type="evidence" value="ECO:0007669"/>
    <property type="project" value="TreeGrafter"/>
</dbReference>
<dbReference type="GO" id="GO:0003723">
    <property type="term" value="F:RNA binding"/>
    <property type="evidence" value="ECO:0007669"/>
    <property type="project" value="UniProtKB-KW"/>
</dbReference>
<feature type="domain" description="Deacetylase sirtuin-type" evidence="36">
    <location>
        <begin position="27"/>
        <end position="270"/>
    </location>
</feature>
<sequence>MSVNYSEGLSPYENKGKCGLPEKFDPPEILDSKVKVLADLIRNCSSMVAHTGAGISTSAGIPDFRGPKGVWTLEQQGKKPDVNITFDSARPTLTHMALVGLERAGQLSYLVTQNVDGLHLKSGFPRKKMSELHGNMFLEKCDKCHKEYVQMNAVPTLGLKPTGRACTQQKSRGNCRGKLRDTILDWEDALPERDLELADTHSRDADISLCLGTSLQIVPSGTLPLLTKKNGGKLVIVNLQPTRYDKKADVRIFGYVDEVMSKLMQLLDLNIPEWKESVFRDICNQEDVRSSDHANCKTEKAQNLTKVERQVEEHEDFHFEKAVVSIDEEKVEIPSRDEFMEESLPCQKKKYETSLKDEVEQSSFVEFTSSACLNSNESGTCDRLIRKVDDKPWMQERIENDDKKLEKQNFPEVAEGERQHVNSSRVDSENYENESRTNSKIIPEIIENISGTLEEETDHCSTENQRCGNTNGPPVTCQTNPFSVSDAAIKGADTVNFKRQNNDLSTQEMKKVKVECDSCT</sequence>
<keyword evidence="6" id="KW-0217">Developmental protein</keyword>
<evidence type="ECO:0000256" key="12">
    <source>
        <dbReference type="ARBA" id="ARBA00022723"/>
    </source>
</evidence>
<dbReference type="AlphaFoldDB" id="A0A9Q1BN89"/>
<reference evidence="37" key="1">
    <citation type="submission" date="2021-10" db="EMBL/GenBank/DDBJ databases">
        <title>Tropical sea cucumber genome reveals ecological adaptation and Cuvierian tubules defense mechanism.</title>
        <authorList>
            <person name="Chen T."/>
        </authorList>
    </citation>
    <scope>NUCLEOTIDE SEQUENCE</scope>
    <source>
        <strain evidence="37">Nanhai2018</strain>
        <tissue evidence="37">Muscle</tissue>
    </source>
</reference>
<dbReference type="GO" id="GO:0046872">
    <property type="term" value="F:metal ion binding"/>
    <property type="evidence" value="ECO:0007669"/>
    <property type="project" value="UniProtKB-KW"/>
</dbReference>
<keyword evidence="12 34" id="KW-0479">Metal-binding</keyword>
<dbReference type="InterPro" id="IPR029035">
    <property type="entry name" value="DHS-like_NAD/FAD-binding_dom"/>
</dbReference>
<evidence type="ECO:0000256" key="13">
    <source>
        <dbReference type="ARBA" id="ARBA00022763"/>
    </source>
</evidence>
<dbReference type="GO" id="GO:0016779">
    <property type="term" value="F:nucleotidyltransferase activity"/>
    <property type="evidence" value="ECO:0007669"/>
    <property type="project" value="UniProtKB-KW"/>
</dbReference>
<evidence type="ECO:0000256" key="2">
    <source>
        <dbReference type="ARBA" id="ARBA00004240"/>
    </source>
</evidence>
<keyword evidence="15 34" id="KW-0862">Zinc</keyword>
<evidence type="ECO:0000256" key="22">
    <source>
        <dbReference type="ARBA" id="ARBA00023125"/>
    </source>
</evidence>
<dbReference type="GO" id="GO:0006974">
    <property type="term" value="P:DNA damage response"/>
    <property type="evidence" value="ECO:0007669"/>
    <property type="project" value="UniProtKB-KW"/>
</dbReference>
<dbReference type="InterPro" id="IPR026590">
    <property type="entry name" value="Ssirtuin_cat_dom"/>
</dbReference>
<keyword evidence="17" id="KW-0156">Chromatin regulator</keyword>
<evidence type="ECO:0000259" key="36">
    <source>
        <dbReference type="PROSITE" id="PS50305"/>
    </source>
</evidence>
<keyword evidence="10" id="KW-0808">Transferase</keyword>
<dbReference type="Proteomes" id="UP001152320">
    <property type="component" value="Chromosome 14"/>
</dbReference>
<dbReference type="GO" id="GO:0140765">
    <property type="term" value="F:histone H3K56 deacetylase activity, NAD-dependent"/>
    <property type="evidence" value="ECO:0007669"/>
    <property type="project" value="UniProtKB-ARBA"/>
</dbReference>
<keyword evidence="16" id="KW-0832">Ubl conjugation</keyword>
<comment type="caution">
    <text evidence="37">The sequence shown here is derived from an EMBL/GenBank/DDBJ whole genome shotgun (WGS) entry which is preliminary data.</text>
</comment>
<evidence type="ECO:0000256" key="5">
    <source>
        <dbReference type="ARBA" id="ARBA00022454"/>
    </source>
</evidence>
<dbReference type="FunFam" id="3.40.50.1220:FF:000038">
    <property type="entry name" value="NAD-dependent protein deacetylase sirtuin-6 isoform X2"/>
    <property type="match status" value="1"/>
</dbReference>
<feature type="binding site" evidence="34">
    <location>
        <position position="175"/>
    </location>
    <ligand>
        <name>Zn(2+)</name>
        <dbReference type="ChEBI" id="CHEBI:29105"/>
    </ligand>
</feature>
<evidence type="ECO:0000256" key="34">
    <source>
        <dbReference type="PROSITE-ProRule" id="PRU00236"/>
    </source>
</evidence>
<keyword evidence="7" id="KW-1017">Isopeptide bond</keyword>
<evidence type="ECO:0000256" key="19">
    <source>
        <dbReference type="ARBA" id="ARBA00022895"/>
    </source>
</evidence>
<dbReference type="Pfam" id="PF02146">
    <property type="entry name" value="SIR2"/>
    <property type="match status" value="1"/>
</dbReference>
<dbReference type="GO" id="GO:0005783">
    <property type="term" value="C:endoplasmic reticulum"/>
    <property type="evidence" value="ECO:0007669"/>
    <property type="project" value="UniProtKB-SubCell"/>
</dbReference>
<keyword evidence="21" id="KW-0520">NAD</keyword>
<feature type="binding site" evidence="34">
    <location>
        <position position="144"/>
    </location>
    <ligand>
        <name>Zn(2+)</name>
        <dbReference type="ChEBI" id="CHEBI:29105"/>
    </ligand>
</feature>
<evidence type="ECO:0000256" key="1">
    <source>
        <dbReference type="ARBA" id="ARBA00004123"/>
    </source>
</evidence>
<dbReference type="Gene3D" id="2.20.28.200">
    <property type="match status" value="1"/>
</dbReference>
<dbReference type="GO" id="GO:0003677">
    <property type="term" value="F:DNA binding"/>
    <property type="evidence" value="ECO:0007669"/>
    <property type="project" value="UniProtKB-KW"/>
</dbReference>
<comment type="subcellular location">
    <subcellularLocation>
        <location evidence="3">Chromosome</location>
        <location evidence="3">Telomere</location>
    </subcellularLocation>
    <subcellularLocation>
        <location evidence="2">Endoplasmic reticulum</location>
    </subcellularLocation>
    <subcellularLocation>
        <location evidence="1">Nucleus</location>
    </subcellularLocation>
</comment>
<dbReference type="FunFam" id="3.40.50.1220:FF:000029">
    <property type="entry name" value="NAD-dependent protein deacetylase sirtuin-6 isoform X2"/>
    <property type="match status" value="1"/>
</dbReference>
<dbReference type="InterPro" id="IPR050134">
    <property type="entry name" value="NAD-dep_sirtuin_deacylases"/>
</dbReference>
<accession>A0A9Q1BN89</accession>
<proteinExistence type="inferred from homology"/>
<evidence type="ECO:0000256" key="3">
    <source>
        <dbReference type="ARBA" id="ARBA00004574"/>
    </source>
</evidence>
<keyword evidence="38" id="KW-1185">Reference proteome</keyword>
<feature type="binding site" evidence="34">
    <location>
        <position position="141"/>
    </location>
    <ligand>
        <name>Zn(2+)</name>
        <dbReference type="ChEBI" id="CHEBI:29105"/>
    </ligand>
</feature>
<keyword evidence="13" id="KW-0227">DNA damage</keyword>
<evidence type="ECO:0000256" key="32">
    <source>
        <dbReference type="ARBA" id="ARBA00076455"/>
    </source>
</evidence>
<evidence type="ECO:0000256" key="11">
    <source>
        <dbReference type="ARBA" id="ARBA00022695"/>
    </source>
</evidence>
<dbReference type="Gene3D" id="3.40.50.1220">
    <property type="entry name" value="TPP-binding domain"/>
    <property type="match status" value="1"/>
</dbReference>
<keyword evidence="5" id="KW-0158">Chromosome</keyword>
<dbReference type="GO" id="GO:0046969">
    <property type="term" value="F:histone H3K9 deacetylase activity, NAD-dependent"/>
    <property type="evidence" value="ECO:0007669"/>
    <property type="project" value="TreeGrafter"/>
</dbReference>
<feature type="region of interest" description="Disordered" evidence="35">
    <location>
        <begin position="413"/>
        <end position="436"/>
    </location>
</feature>
<evidence type="ECO:0000256" key="21">
    <source>
        <dbReference type="ARBA" id="ARBA00023027"/>
    </source>
</evidence>
<comment type="catalytic activity">
    <reaction evidence="28">
        <text>L-arginyl-[protein] + NAD(+) = N(omega)-(ADP-D-ribosyl)-L-arginyl-[protein] + nicotinamide + H(+)</text>
        <dbReference type="Rhea" id="RHEA:19149"/>
        <dbReference type="Rhea" id="RHEA-COMP:10532"/>
        <dbReference type="Rhea" id="RHEA-COMP:15087"/>
        <dbReference type="ChEBI" id="CHEBI:15378"/>
        <dbReference type="ChEBI" id="CHEBI:17154"/>
        <dbReference type="ChEBI" id="CHEBI:29965"/>
        <dbReference type="ChEBI" id="CHEBI:57540"/>
        <dbReference type="ChEBI" id="CHEBI:142554"/>
    </reaction>
    <physiologicalReaction direction="left-to-right" evidence="28">
        <dbReference type="Rhea" id="RHEA:19150"/>
    </physiologicalReaction>
</comment>
<dbReference type="GO" id="GO:0000122">
    <property type="term" value="P:negative regulation of transcription by RNA polymerase II"/>
    <property type="evidence" value="ECO:0007669"/>
    <property type="project" value="TreeGrafter"/>
</dbReference>
<comment type="catalytic activity">
    <reaction evidence="27">
        <text>N(6)-tetradecanoyl-L-lysyl-[protein] + NAD(+) + H2O = 2''-O-tetradecanoyl-ADP-D-ribose + nicotinamide + L-lysyl-[protein]</text>
        <dbReference type="Rhea" id="RHEA:70567"/>
        <dbReference type="Rhea" id="RHEA-COMP:9752"/>
        <dbReference type="Rhea" id="RHEA-COMP:15437"/>
        <dbReference type="ChEBI" id="CHEBI:15377"/>
        <dbReference type="ChEBI" id="CHEBI:17154"/>
        <dbReference type="ChEBI" id="CHEBI:29969"/>
        <dbReference type="ChEBI" id="CHEBI:57540"/>
        <dbReference type="ChEBI" id="CHEBI:141129"/>
        <dbReference type="ChEBI" id="CHEBI:189674"/>
    </reaction>
    <physiologicalReaction direction="left-to-right" evidence="27">
        <dbReference type="Rhea" id="RHEA:70568"/>
    </physiologicalReaction>
</comment>
<dbReference type="FunFam" id="2.20.28.200:FF:000001">
    <property type="entry name" value="NAD-dependent protein deacetylase sirtuin-6"/>
    <property type="match status" value="1"/>
</dbReference>
<dbReference type="InterPro" id="IPR003000">
    <property type="entry name" value="Sirtuin"/>
</dbReference>
<evidence type="ECO:0000256" key="25">
    <source>
        <dbReference type="ARBA" id="ARBA00038170"/>
    </source>
</evidence>
<evidence type="ECO:0000256" key="23">
    <source>
        <dbReference type="ARBA" id="ARBA00023242"/>
    </source>
</evidence>
<keyword evidence="18" id="KW-0694">RNA-binding</keyword>
<evidence type="ECO:0000313" key="37">
    <source>
        <dbReference type="EMBL" id="KAJ8029693.1"/>
    </source>
</evidence>
<evidence type="ECO:0000256" key="35">
    <source>
        <dbReference type="SAM" id="MobiDB-lite"/>
    </source>
</evidence>
<keyword evidence="14" id="KW-0256">Endoplasmic reticulum</keyword>
<dbReference type="PANTHER" id="PTHR11085">
    <property type="entry name" value="NAD-DEPENDENT PROTEIN DEACYLASE SIRTUIN-5, MITOCHONDRIAL-RELATED"/>
    <property type="match status" value="1"/>
</dbReference>
<keyword evidence="19" id="KW-0779">Telomere</keyword>
<evidence type="ECO:0000256" key="20">
    <source>
        <dbReference type="ARBA" id="ARBA00022990"/>
    </source>
</evidence>
<evidence type="ECO:0000256" key="17">
    <source>
        <dbReference type="ARBA" id="ARBA00022853"/>
    </source>
</evidence>
<evidence type="ECO:0000256" key="28">
    <source>
        <dbReference type="ARBA" id="ARBA00050216"/>
    </source>
</evidence>
<dbReference type="PROSITE" id="PS50305">
    <property type="entry name" value="SIRTUIN"/>
    <property type="match status" value="1"/>
</dbReference>
<dbReference type="PANTHER" id="PTHR11085:SF12">
    <property type="entry name" value="NAD-DEPENDENT PROTEIN DEACYLASE SIRTUIN-6"/>
    <property type="match status" value="1"/>
</dbReference>
<comment type="catalytic activity">
    <reaction evidence="26">
        <text>N(6)-hexadecanoyl-L-lysyl-[protein] + NAD(+) + H2O = 2''-O-hexadecanoyl-ADP-D-ribose + nicotinamide + L-lysyl-[protein]</text>
        <dbReference type="Rhea" id="RHEA:70563"/>
        <dbReference type="Rhea" id="RHEA-COMP:9752"/>
        <dbReference type="Rhea" id="RHEA-COMP:14175"/>
        <dbReference type="ChEBI" id="CHEBI:15377"/>
        <dbReference type="ChEBI" id="CHEBI:17154"/>
        <dbReference type="ChEBI" id="CHEBI:29969"/>
        <dbReference type="ChEBI" id="CHEBI:57540"/>
        <dbReference type="ChEBI" id="CHEBI:138936"/>
        <dbReference type="ChEBI" id="CHEBI:189673"/>
    </reaction>
    <physiologicalReaction direction="left-to-right" evidence="26">
        <dbReference type="Rhea" id="RHEA:70564"/>
    </physiologicalReaction>
</comment>
<evidence type="ECO:0000256" key="6">
    <source>
        <dbReference type="ARBA" id="ARBA00022473"/>
    </source>
</evidence>
<dbReference type="SUPFAM" id="SSF52467">
    <property type="entry name" value="DHS-like NAD/FAD-binding domain"/>
    <property type="match status" value="1"/>
</dbReference>
<keyword evidence="9" id="KW-0328">Glycosyltransferase</keyword>
<protein>
    <recommendedName>
        <fullName evidence="31">NAD-dependent protein deacylase sirtuin-6</fullName>
        <ecNumber evidence="4">2.3.1.286</ecNumber>
    </recommendedName>
    <alternativeName>
        <fullName evidence="33">NAD-dependent protein deacetylase sirtuin-6</fullName>
    </alternativeName>
    <alternativeName>
        <fullName evidence="32">Protein mono-ADP-ribosyltransferase sirtuin-6</fullName>
    </alternativeName>
</protein>
<evidence type="ECO:0000256" key="7">
    <source>
        <dbReference type="ARBA" id="ARBA00022499"/>
    </source>
</evidence>
<evidence type="ECO:0000256" key="8">
    <source>
        <dbReference type="ARBA" id="ARBA00022553"/>
    </source>
</evidence>
<dbReference type="OrthoDB" id="2919105at2759"/>
<dbReference type="GO" id="GO:0016757">
    <property type="term" value="F:glycosyltransferase activity"/>
    <property type="evidence" value="ECO:0007669"/>
    <property type="project" value="UniProtKB-KW"/>
</dbReference>
<evidence type="ECO:0000256" key="33">
    <source>
        <dbReference type="ARBA" id="ARBA00083163"/>
    </source>
</evidence>
<evidence type="ECO:0000256" key="9">
    <source>
        <dbReference type="ARBA" id="ARBA00022676"/>
    </source>
</evidence>
<evidence type="ECO:0000256" key="27">
    <source>
        <dbReference type="ARBA" id="ARBA00048905"/>
    </source>
</evidence>
<evidence type="ECO:0000313" key="38">
    <source>
        <dbReference type="Proteomes" id="UP001152320"/>
    </source>
</evidence>
<keyword evidence="22" id="KW-0238">DNA-binding</keyword>
<dbReference type="GO" id="GO:0005634">
    <property type="term" value="C:nucleus"/>
    <property type="evidence" value="ECO:0007669"/>
    <property type="project" value="UniProtKB-SubCell"/>
</dbReference>
<keyword evidence="8" id="KW-0597">Phosphoprotein</keyword>
<keyword evidence="11" id="KW-0548">Nucleotidyltransferase</keyword>
<evidence type="ECO:0000256" key="18">
    <source>
        <dbReference type="ARBA" id="ARBA00022884"/>
    </source>
</evidence>
<comment type="similarity">
    <text evidence="25">Belongs to the sirtuin family. Class IV subfamily.</text>
</comment>
<organism evidence="37 38">
    <name type="scientific">Holothuria leucospilota</name>
    <name type="common">Black long sea cucumber</name>
    <name type="synonym">Mertensiothuria leucospilota</name>
    <dbReference type="NCBI Taxonomy" id="206669"/>
    <lineage>
        <taxon>Eukaryota</taxon>
        <taxon>Metazoa</taxon>
        <taxon>Echinodermata</taxon>
        <taxon>Eleutherozoa</taxon>
        <taxon>Echinozoa</taxon>
        <taxon>Holothuroidea</taxon>
        <taxon>Aspidochirotacea</taxon>
        <taxon>Aspidochirotida</taxon>
        <taxon>Holothuriidae</taxon>
        <taxon>Holothuria</taxon>
    </lineage>
</organism>
<dbReference type="CDD" id="cd01410">
    <property type="entry name" value="SIRT7"/>
    <property type="match status" value="1"/>
</dbReference>
<evidence type="ECO:0000256" key="30">
    <source>
        <dbReference type="ARBA" id="ARBA00066285"/>
    </source>
</evidence>
<evidence type="ECO:0000256" key="26">
    <source>
        <dbReference type="ARBA" id="ARBA00048378"/>
    </source>
</evidence>
<keyword evidence="20" id="KW-0007">Acetylation</keyword>
<evidence type="ECO:0000256" key="4">
    <source>
        <dbReference type="ARBA" id="ARBA00012928"/>
    </source>
</evidence>